<dbReference type="AlphaFoldDB" id="A0A9P5UBU5"/>
<feature type="transmembrane region" description="Helical" evidence="1">
    <location>
        <begin position="277"/>
        <end position="301"/>
    </location>
</feature>
<dbReference type="Proteomes" id="UP000772434">
    <property type="component" value="Unassembled WGS sequence"/>
</dbReference>
<dbReference type="OrthoDB" id="3052647at2759"/>
<keyword evidence="1" id="KW-0812">Transmembrane</keyword>
<gene>
    <name evidence="2" type="ORF">BDP27DRAFT_194496</name>
</gene>
<proteinExistence type="predicted"/>
<evidence type="ECO:0000256" key="1">
    <source>
        <dbReference type="SAM" id="Phobius"/>
    </source>
</evidence>
<dbReference type="Gene3D" id="2.60.120.260">
    <property type="entry name" value="Galactose-binding domain-like"/>
    <property type="match status" value="2"/>
</dbReference>
<keyword evidence="3" id="KW-1185">Reference proteome</keyword>
<comment type="caution">
    <text evidence="2">The sequence shown here is derived from an EMBL/GenBank/DDBJ whole genome shotgun (WGS) entry which is preliminary data.</text>
</comment>
<reference evidence="2" key="1">
    <citation type="submission" date="2020-11" db="EMBL/GenBank/DDBJ databases">
        <authorList>
            <consortium name="DOE Joint Genome Institute"/>
            <person name="Ahrendt S."/>
            <person name="Riley R."/>
            <person name="Andreopoulos W."/>
            <person name="Labutti K."/>
            <person name="Pangilinan J."/>
            <person name="Ruiz-Duenas F.J."/>
            <person name="Barrasa J.M."/>
            <person name="Sanchez-Garcia M."/>
            <person name="Camarero S."/>
            <person name="Miyauchi S."/>
            <person name="Serrano A."/>
            <person name="Linde D."/>
            <person name="Babiker R."/>
            <person name="Drula E."/>
            <person name="Ayuso-Fernandez I."/>
            <person name="Pacheco R."/>
            <person name="Padilla G."/>
            <person name="Ferreira P."/>
            <person name="Barriuso J."/>
            <person name="Kellner H."/>
            <person name="Castanera R."/>
            <person name="Alfaro M."/>
            <person name="Ramirez L."/>
            <person name="Pisabarro A.G."/>
            <person name="Kuo A."/>
            <person name="Tritt A."/>
            <person name="Lipzen A."/>
            <person name="He G."/>
            <person name="Yan M."/>
            <person name="Ng V."/>
            <person name="Cullen D."/>
            <person name="Martin F."/>
            <person name="Rosso M.-N."/>
            <person name="Henrissat B."/>
            <person name="Hibbett D."/>
            <person name="Martinez A.T."/>
            <person name="Grigoriev I.V."/>
        </authorList>
    </citation>
    <scope>NUCLEOTIDE SEQUENCE</scope>
    <source>
        <strain evidence="2">AH 40177</strain>
    </source>
</reference>
<dbReference type="EMBL" id="JADNRY010000013">
    <property type="protein sequence ID" value="KAF9074490.1"/>
    <property type="molecule type" value="Genomic_DNA"/>
</dbReference>
<organism evidence="2 3">
    <name type="scientific">Rhodocollybia butyracea</name>
    <dbReference type="NCBI Taxonomy" id="206335"/>
    <lineage>
        <taxon>Eukaryota</taxon>
        <taxon>Fungi</taxon>
        <taxon>Dikarya</taxon>
        <taxon>Basidiomycota</taxon>
        <taxon>Agaricomycotina</taxon>
        <taxon>Agaricomycetes</taxon>
        <taxon>Agaricomycetidae</taxon>
        <taxon>Agaricales</taxon>
        <taxon>Marasmiineae</taxon>
        <taxon>Omphalotaceae</taxon>
        <taxon>Rhodocollybia</taxon>
    </lineage>
</organism>
<sequence>MSSVFIVDDQDASIEYTGHWNTTGQQADFSQTASAGSSGDSMSFSFSGNSVTVVGDLYAGGTCSAIFSIDGAVTNFTSSPTNNTLYQQTLWSSSTLNDGNHTLVYAVSSCNSSQSFVSLDYLLYNSSNSSMTGATSFFDDSNAGIIYSGTRNSTSEDNAFRGTLTSMGQGSSFQFTFNGTSVQVYGQVANTVGQVTQASFSVDGSPPVPFTAITSGNLVPNKQLYASRSLNKGQHKLSFSNTGNVPVSVDYILVRGSTSVVAPTSGNSSSSHHQNTYVLVGSIVGGLCAAVILVALSIFLIRSRRKIVNSRSKNEEHATPPTVVTG</sequence>
<evidence type="ECO:0000313" key="3">
    <source>
        <dbReference type="Proteomes" id="UP000772434"/>
    </source>
</evidence>
<protein>
    <submittedName>
        <fullName evidence="2">Uncharacterized protein</fullName>
    </submittedName>
</protein>
<evidence type="ECO:0000313" key="2">
    <source>
        <dbReference type="EMBL" id="KAF9074490.1"/>
    </source>
</evidence>
<keyword evidence="1" id="KW-1133">Transmembrane helix</keyword>
<name>A0A9P5UBU5_9AGAR</name>
<keyword evidence="1" id="KW-0472">Membrane</keyword>
<dbReference type="CDD" id="cd12087">
    <property type="entry name" value="TM_EGFR-like"/>
    <property type="match status" value="1"/>
</dbReference>
<accession>A0A9P5UBU5</accession>